<accession>A0A7S0HQH8</accession>
<reference evidence="4" key="1">
    <citation type="submission" date="2021-01" db="EMBL/GenBank/DDBJ databases">
        <authorList>
            <person name="Corre E."/>
            <person name="Pelletier E."/>
            <person name="Niang G."/>
            <person name="Scheremetjew M."/>
            <person name="Finn R."/>
            <person name="Kale V."/>
            <person name="Holt S."/>
            <person name="Cochrane G."/>
            <person name="Meng A."/>
            <person name="Brown T."/>
            <person name="Cohen L."/>
        </authorList>
    </citation>
    <scope>NUCLEOTIDE SEQUENCE</scope>
    <source>
        <strain evidence="4">CCMP1374</strain>
    </source>
</reference>
<name>A0A7S0HQH8_9EUKA</name>
<dbReference type="GO" id="GO:0046872">
    <property type="term" value="F:metal ion binding"/>
    <property type="evidence" value="ECO:0007669"/>
    <property type="project" value="InterPro"/>
</dbReference>
<keyword evidence="1" id="KW-0067">ATP-binding</keyword>
<evidence type="ECO:0000259" key="3">
    <source>
        <dbReference type="PROSITE" id="PS50975"/>
    </source>
</evidence>
<evidence type="ECO:0000256" key="1">
    <source>
        <dbReference type="PROSITE-ProRule" id="PRU00409"/>
    </source>
</evidence>
<dbReference type="Gene3D" id="3.30.470.20">
    <property type="entry name" value="ATP-grasp fold, B domain"/>
    <property type="match status" value="1"/>
</dbReference>
<dbReference type="InterPro" id="IPR011761">
    <property type="entry name" value="ATP-grasp"/>
</dbReference>
<dbReference type="AlphaFoldDB" id="A0A7S0HQH8"/>
<feature type="domain" description="ATP-grasp" evidence="3">
    <location>
        <begin position="123"/>
        <end position="320"/>
    </location>
</feature>
<feature type="compositionally biased region" description="Polar residues" evidence="2">
    <location>
        <begin position="12"/>
        <end position="22"/>
    </location>
</feature>
<evidence type="ECO:0000313" key="4">
    <source>
        <dbReference type="EMBL" id="CAD8490185.1"/>
    </source>
</evidence>
<protein>
    <recommendedName>
        <fullName evidence="3">ATP-grasp domain-containing protein</fullName>
    </recommendedName>
</protein>
<evidence type="ECO:0000256" key="2">
    <source>
        <dbReference type="SAM" id="MobiDB-lite"/>
    </source>
</evidence>
<gene>
    <name evidence="4" type="ORF">PANT1444_LOCUS11069</name>
</gene>
<sequence>MTKTLAFRVSKSKVNAQRSGPTAPSRRSARDRCVIERYVALPAERAVAPVQFHLVPENGWNDHTRQLRCGMNNVIEWDGELPLPAAPSSPCWLLPAKDDMALCISRLQQEIIAAGWKVLTCDEAVITRLSNKASLSDYAKRLGMLTHLPAHYANPAEARYPCLLKAAEGEHGQNIHIVNSAEEVLAVTSSGFGSTWLLEEMCDGALELSVSLLVVAGEILDAVCTEYEYDREQYVWPHVNEVGRRSYDVGGGAPFQLEHLAVMKDFLHEYSGICNFNYKVRPNGRMCIFEVNTRVGADLACDVPRPRARALFAKMDAVWEDIPRGGSASSQGGWADEME</sequence>
<dbReference type="SUPFAM" id="SSF56059">
    <property type="entry name" value="Glutathione synthetase ATP-binding domain-like"/>
    <property type="match status" value="1"/>
</dbReference>
<dbReference type="PROSITE" id="PS50975">
    <property type="entry name" value="ATP_GRASP"/>
    <property type="match status" value="1"/>
</dbReference>
<dbReference type="GO" id="GO:0005524">
    <property type="term" value="F:ATP binding"/>
    <property type="evidence" value="ECO:0007669"/>
    <property type="project" value="UniProtKB-UniRule"/>
</dbReference>
<dbReference type="EMBL" id="HBEP01019695">
    <property type="protein sequence ID" value="CAD8490185.1"/>
    <property type="molecule type" value="Transcribed_RNA"/>
</dbReference>
<proteinExistence type="predicted"/>
<organism evidence="4">
    <name type="scientific">Phaeocystis antarctica</name>
    <dbReference type="NCBI Taxonomy" id="33657"/>
    <lineage>
        <taxon>Eukaryota</taxon>
        <taxon>Haptista</taxon>
        <taxon>Haptophyta</taxon>
        <taxon>Prymnesiophyceae</taxon>
        <taxon>Phaeocystales</taxon>
        <taxon>Phaeocystaceae</taxon>
        <taxon>Phaeocystis</taxon>
    </lineage>
</organism>
<feature type="region of interest" description="Disordered" evidence="2">
    <location>
        <begin position="8"/>
        <end position="28"/>
    </location>
</feature>
<keyword evidence="1" id="KW-0547">Nucleotide-binding</keyword>